<organism evidence="1 2">
    <name type="scientific">Armillaria novae-zelandiae</name>
    <dbReference type="NCBI Taxonomy" id="153914"/>
    <lineage>
        <taxon>Eukaryota</taxon>
        <taxon>Fungi</taxon>
        <taxon>Dikarya</taxon>
        <taxon>Basidiomycota</taxon>
        <taxon>Agaricomycotina</taxon>
        <taxon>Agaricomycetes</taxon>
        <taxon>Agaricomycetidae</taxon>
        <taxon>Agaricales</taxon>
        <taxon>Marasmiineae</taxon>
        <taxon>Physalacriaceae</taxon>
        <taxon>Armillaria</taxon>
    </lineage>
</organism>
<name>A0AA39UAP5_9AGAR</name>
<comment type="caution">
    <text evidence="1">The sequence shown here is derived from an EMBL/GenBank/DDBJ whole genome shotgun (WGS) entry which is preliminary data.</text>
</comment>
<evidence type="ECO:0000313" key="1">
    <source>
        <dbReference type="EMBL" id="KAK0471780.1"/>
    </source>
</evidence>
<evidence type="ECO:0000313" key="2">
    <source>
        <dbReference type="Proteomes" id="UP001175227"/>
    </source>
</evidence>
<reference evidence="1" key="1">
    <citation type="submission" date="2023-06" db="EMBL/GenBank/DDBJ databases">
        <authorList>
            <consortium name="Lawrence Berkeley National Laboratory"/>
            <person name="Ahrendt S."/>
            <person name="Sahu N."/>
            <person name="Indic B."/>
            <person name="Wong-Bajracharya J."/>
            <person name="Merenyi Z."/>
            <person name="Ke H.-M."/>
            <person name="Monk M."/>
            <person name="Kocsube S."/>
            <person name="Drula E."/>
            <person name="Lipzen A."/>
            <person name="Balint B."/>
            <person name="Henrissat B."/>
            <person name="Andreopoulos B."/>
            <person name="Martin F.M."/>
            <person name="Harder C.B."/>
            <person name="Rigling D."/>
            <person name="Ford K.L."/>
            <person name="Foster G.D."/>
            <person name="Pangilinan J."/>
            <person name="Papanicolaou A."/>
            <person name="Barry K."/>
            <person name="LaButti K."/>
            <person name="Viragh M."/>
            <person name="Koriabine M."/>
            <person name="Yan M."/>
            <person name="Riley R."/>
            <person name="Champramary S."/>
            <person name="Plett K.L."/>
            <person name="Tsai I.J."/>
            <person name="Slot J."/>
            <person name="Sipos G."/>
            <person name="Plett J."/>
            <person name="Nagy L.G."/>
            <person name="Grigoriev I.V."/>
        </authorList>
    </citation>
    <scope>NUCLEOTIDE SEQUENCE</scope>
    <source>
        <strain evidence="1">ICMP 16352</strain>
    </source>
</reference>
<gene>
    <name evidence="1" type="ORF">IW261DRAFT_1424866</name>
</gene>
<accession>A0AA39UAP5</accession>
<protein>
    <submittedName>
        <fullName evidence="1">Uncharacterized protein</fullName>
    </submittedName>
</protein>
<dbReference type="EMBL" id="JAUEPR010000047">
    <property type="protein sequence ID" value="KAK0471780.1"/>
    <property type="molecule type" value="Genomic_DNA"/>
</dbReference>
<dbReference type="AlphaFoldDB" id="A0AA39UAP5"/>
<keyword evidence="2" id="KW-1185">Reference proteome</keyword>
<proteinExistence type="predicted"/>
<sequence length="157" mass="17815">MHPDRILHICRKEDRTFDMRVQGGRVQLRQGKNSKHVHCPCRMAKDIDVRVGEWEVIHNPLHSMANILSCSRELDTQVDETVVWDDSDEPMGGEEGPEVLVDYLSRGRECTPAYMPPPYEKTRIRVSGRVFYFSKSKGFSQEQEGATSIAGPQGKGV</sequence>
<dbReference type="Proteomes" id="UP001175227">
    <property type="component" value="Unassembled WGS sequence"/>
</dbReference>